<feature type="domain" description="TF-B3" evidence="7">
    <location>
        <begin position="88"/>
        <end position="184"/>
    </location>
</feature>
<keyword evidence="10" id="KW-1185">Reference proteome</keyword>
<dbReference type="SUPFAM" id="SSF101936">
    <property type="entry name" value="DNA-binding pseudobarrel domain"/>
    <property type="match status" value="1"/>
</dbReference>
<dbReference type="Gene3D" id="2.40.330.10">
    <property type="entry name" value="DNA-binding pseudobarrel domain"/>
    <property type="match status" value="1"/>
</dbReference>
<dbReference type="GO" id="GO:0005634">
    <property type="term" value="C:nucleus"/>
    <property type="evidence" value="ECO:0007669"/>
    <property type="project" value="UniProtKB-SubCell"/>
</dbReference>
<feature type="compositionally biased region" description="Polar residues" evidence="6">
    <location>
        <begin position="839"/>
        <end position="848"/>
    </location>
</feature>
<evidence type="ECO:0000259" key="7">
    <source>
        <dbReference type="PROSITE" id="PS50863"/>
    </source>
</evidence>
<comment type="subcellular location">
    <subcellularLocation>
        <location evidence="1">Nucleus</location>
    </subcellularLocation>
</comment>
<sequence>MTDKLAWASSSSENPIFKPSNPQIFGNWKTPFQVDSNRTFPTVLVIFKGQQKSGEHGFTPYVGEEIISSNESITIDLVTNIITRYPSFIKYIDERCLGPSGRMALPVLFMSIYLEGSKGRIVLEDENGLKWKVEWVGYMQSGKKLAFTVGWPEFTSFWNIQDGDLLIFEIVTPHHFKVHIVPVNANYLKQANLKLDDSCKARASHKVKLENNSDDNALTHSDDSTTVRTGDQIASFGHHRTTATKGTVSVGDRFSERKDCVESSMDLRCVNMDIERMQTSGLDQLVQASLLSAETLPESRSCTESVKHLAFEGFVSTSKHIPTSFVSKNTNMPVFDKKRAYKALFCRSSRESCSFYALHGFQFCIKHILEESSAPYKQCDFVDIFTHLRCTFPVCVHLEDNRFCQTHRNSATPIPENAFSVLGPFSSVMVATVMAYQLQGDCFMQIPHDTEILNFDQSLPSSKYNSKRSLQSSDSSLTSLGRALAAAAAANMCHTNSEANKDSNKVDPFHLIPLTGNAKDIEGMDAHYMTKNRSISEATNAKEGSYKISDTMSVGGNETQNLLQLGSLHVTRMGHNSDISKWQKHLSASPAEPGYRKQDILPNKNIKDINTATIHGQCSTEGSFRLVNYNKKQQELEIVRSQGKRICFSRFVGVRKRPWGAYGAEIRTPEGKRLWLGTFTTEEEAAHAYDEAARMYRGKGAITNFMHGIDHLTDSCGPSQDETTGVTKETQRKRRFPCVKKKDESVALKQRLSNCSTASGSSVGKPDLKVESYILGKEILVDCGVNTVAEMDGISDQELQETSRCLLSLREEPGLHINPRKVCSHSHPVSPKEEEPGDNASNTSFFPQNEPFVNQHNVADDLFQSGSMKQKHQNIGVQRSCRQKKKFKSLSSAVGDKKEDEVQPEFSLNTELPLCKEKIMSSFSLQMDSDELMNTDHDDSKSSHAAGLVGNLQLTNGNKNIASVYAKKRRKRDIHDKIGTPNLWDPSSTCEAISKDHSIDSSSVAKQSSVPEKLFNVEPEIFSSVKQSPDSACDLSNLPHKPFPVKAEFTEKKYRDVGATRPALTNSTEHRNVEESCIQHQETATSENVGAGQLYKRARRVTQSSTGARTRRTRSIYGFGNTSFVEAQYSRVYKTTSRQRALQDKEQRRSNNEDRGGHEMKLGDDFDAQHFMDSVASQENQEKHCDRETEMNRINKNRLRVKKESSDAVDSNDELSTYEYLTAHKEHELKHRGRSCPPYRGVYATRHKYQSLYYNPSTKKHVYLGTFCTAEAAAHAYDEMAKRQFGDSAELNFP</sequence>
<protein>
    <submittedName>
        <fullName evidence="9">Uncharacterized protein</fullName>
    </submittedName>
</protein>
<proteinExistence type="predicted"/>
<dbReference type="InterPro" id="IPR001471">
    <property type="entry name" value="AP2/ERF_dom"/>
</dbReference>
<dbReference type="PROSITE" id="PS51032">
    <property type="entry name" value="AP2_ERF"/>
    <property type="match status" value="2"/>
</dbReference>
<dbReference type="PRINTS" id="PR00367">
    <property type="entry name" value="ETHRSPELEMNT"/>
</dbReference>
<evidence type="ECO:0000256" key="5">
    <source>
        <dbReference type="ARBA" id="ARBA00023242"/>
    </source>
</evidence>
<keyword evidence="2" id="KW-0805">Transcription regulation</keyword>
<evidence type="ECO:0000256" key="3">
    <source>
        <dbReference type="ARBA" id="ARBA00023125"/>
    </source>
</evidence>
<comment type="caution">
    <text evidence="9">The sequence shown here is derived from an EMBL/GenBank/DDBJ whole genome shotgun (WGS) entry which is preliminary data.</text>
</comment>
<evidence type="ECO:0000256" key="2">
    <source>
        <dbReference type="ARBA" id="ARBA00023015"/>
    </source>
</evidence>
<dbReference type="PANTHER" id="PTHR31677">
    <property type="entry name" value="AP2 DOMAIN CLASS TRANSCRIPTION FACTOR"/>
    <property type="match status" value="1"/>
</dbReference>
<keyword evidence="3" id="KW-0238">DNA-binding</keyword>
<dbReference type="InterPro" id="IPR003340">
    <property type="entry name" value="B3_DNA-bd"/>
</dbReference>
<dbReference type="OrthoDB" id="10038011at2759"/>
<evidence type="ECO:0000256" key="1">
    <source>
        <dbReference type="ARBA" id="ARBA00004123"/>
    </source>
</evidence>
<dbReference type="CDD" id="cd10017">
    <property type="entry name" value="B3_DNA"/>
    <property type="match status" value="1"/>
</dbReference>
<dbReference type="Gene3D" id="3.30.730.10">
    <property type="entry name" value="AP2/ERF domain"/>
    <property type="match status" value="2"/>
</dbReference>
<feature type="domain" description="AP2/ERF" evidence="8">
    <location>
        <begin position="1230"/>
        <end position="1294"/>
    </location>
</feature>
<gene>
    <name evidence="9" type="ORF">KP509_39G001200</name>
</gene>
<dbReference type="InterPro" id="IPR036955">
    <property type="entry name" value="AP2/ERF_dom_sf"/>
</dbReference>
<dbReference type="SMART" id="SM01019">
    <property type="entry name" value="B3"/>
    <property type="match status" value="1"/>
</dbReference>
<dbReference type="PANTHER" id="PTHR31677:SF243">
    <property type="entry name" value="AP2_ERF DOMAIN-CONTAINING PROTEIN"/>
    <property type="match status" value="1"/>
</dbReference>
<keyword evidence="5" id="KW-0539">Nucleus</keyword>
<dbReference type="SUPFAM" id="SSF54171">
    <property type="entry name" value="DNA-binding domain"/>
    <property type="match status" value="2"/>
</dbReference>
<keyword evidence="4" id="KW-0804">Transcription</keyword>
<dbReference type="InterPro" id="IPR016177">
    <property type="entry name" value="DNA-bd_dom_sf"/>
</dbReference>
<dbReference type="Proteomes" id="UP000825935">
    <property type="component" value="Chromosome 39"/>
</dbReference>
<organism evidence="9 10">
    <name type="scientific">Ceratopteris richardii</name>
    <name type="common">Triangle waterfern</name>
    <dbReference type="NCBI Taxonomy" id="49495"/>
    <lineage>
        <taxon>Eukaryota</taxon>
        <taxon>Viridiplantae</taxon>
        <taxon>Streptophyta</taxon>
        <taxon>Embryophyta</taxon>
        <taxon>Tracheophyta</taxon>
        <taxon>Polypodiopsida</taxon>
        <taxon>Polypodiidae</taxon>
        <taxon>Polypodiales</taxon>
        <taxon>Pteridineae</taxon>
        <taxon>Pteridaceae</taxon>
        <taxon>Parkerioideae</taxon>
        <taxon>Ceratopteris</taxon>
    </lineage>
</organism>
<dbReference type="InterPro" id="IPR025927">
    <property type="entry name" value="Znf_KANL2-like"/>
</dbReference>
<dbReference type="Pfam" id="PF00847">
    <property type="entry name" value="AP2"/>
    <property type="match status" value="1"/>
</dbReference>
<dbReference type="PROSITE" id="PS50863">
    <property type="entry name" value="B3"/>
    <property type="match status" value="1"/>
</dbReference>
<dbReference type="SMART" id="SM00380">
    <property type="entry name" value="AP2"/>
    <property type="match status" value="2"/>
</dbReference>
<reference evidence="9" key="1">
    <citation type="submission" date="2021-08" db="EMBL/GenBank/DDBJ databases">
        <title>WGS assembly of Ceratopteris richardii.</title>
        <authorList>
            <person name="Marchant D.B."/>
            <person name="Chen G."/>
            <person name="Jenkins J."/>
            <person name="Shu S."/>
            <person name="Leebens-Mack J."/>
            <person name="Grimwood J."/>
            <person name="Schmutz J."/>
            <person name="Soltis P."/>
            <person name="Soltis D."/>
            <person name="Chen Z.-H."/>
        </authorList>
    </citation>
    <scope>NUCLEOTIDE SEQUENCE</scope>
    <source>
        <strain evidence="9">Whitten #5841</strain>
        <tissue evidence="9">Leaf</tissue>
    </source>
</reference>
<evidence type="ECO:0000313" key="10">
    <source>
        <dbReference type="Proteomes" id="UP000825935"/>
    </source>
</evidence>
<feature type="region of interest" description="Disordered" evidence="6">
    <location>
        <begin position="1136"/>
        <end position="1161"/>
    </location>
</feature>
<evidence type="ECO:0000313" key="9">
    <source>
        <dbReference type="EMBL" id="KAH7276294.1"/>
    </source>
</evidence>
<accession>A0A8T2PXR7</accession>
<evidence type="ECO:0000256" key="4">
    <source>
        <dbReference type="ARBA" id="ARBA00023163"/>
    </source>
</evidence>
<feature type="domain" description="AP2/ERF" evidence="8">
    <location>
        <begin position="650"/>
        <end position="706"/>
    </location>
</feature>
<dbReference type="CDD" id="cd00018">
    <property type="entry name" value="AP2"/>
    <property type="match status" value="2"/>
</dbReference>
<feature type="compositionally biased region" description="Basic and acidic residues" evidence="6">
    <location>
        <begin position="1141"/>
        <end position="1161"/>
    </location>
</feature>
<dbReference type="GO" id="GO:0003700">
    <property type="term" value="F:DNA-binding transcription factor activity"/>
    <property type="evidence" value="ECO:0007669"/>
    <property type="project" value="InterPro"/>
</dbReference>
<dbReference type="Pfam" id="PF02362">
    <property type="entry name" value="B3"/>
    <property type="match status" value="1"/>
</dbReference>
<name>A0A8T2PXR7_CERRI</name>
<dbReference type="Pfam" id="PF13891">
    <property type="entry name" value="zf-C3HC3H_KANSL2"/>
    <property type="match status" value="1"/>
</dbReference>
<evidence type="ECO:0000256" key="6">
    <source>
        <dbReference type="SAM" id="MobiDB-lite"/>
    </source>
</evidence>
<feature type="region of interest" description="Disordered" evidence="6">
    <location>
        <begin position="818"/>
        <end position="848"/>
    </location>
</feature>
<dbReference type="GO" id="GO:0003677">
    <property type="term" value="F:DNA binding"/>
    <property type="evidence" value="ECO:0007669"/>
    <property type="project" value="UniProtKB-KW"/>
</dbReference>
<evidence type="ECO:0000259" key="8">
    <source>
        <dbReference type="PROSITE" id="PS51032"/>
    </source>
</evidence>
<dbReference type="InterPro" id="IPR015300">
    <property type="entry name" value="DNA-bd_pseudobarrel_sf"/>
</dbReference>
<dbReference type="EMBL" id="CM035444">
    <property type="protein sequence ID" value="KAH7276294.1"/>
    <property type="molecule type" value="Genomic_DNA"/>
</dbReference>